<evidence type="ECO:0000256" key="1">
    <source>
        <dbReference type="ARBA" id="ARBA00022729"/>
    </source>
</evidence>
<dbReference type="OrthoDB" id="1391570at2"/>
<organism evidence="3 4">
    <name type="scientific">Flavobacterium magnum</name>
    <dbReference type="NCBI Taxonomy" id="2162713"/>
    <lineage>
        <taxon>Bacteria</taxon>
        <taxon>Pseudomonadati</taxon>
        <taxon>Bacteroidota</taxon>
        <taxon>Flavobacteriia</taxon>
        <taxon>Flavobacteriales</taxon>
        <taxon>Flavobacteriaceae</taxon>
        <taxon>Flavobacterium</taxon>
    </lineage>
</organism>
<dbReference type="EMBL" id="CP028811">
    <property type="protein sequence ID" value="AWA29053.1"/>
    <property type="molecule type" value="Genomic_DNA"/>
</dbReference>
<sequence>MKTKLRALTCTFFLPWICIAQMKLIGFQTLPGQGTSNIIKWEADAPGNVSTVATDVTSIIIANSTFNAANGDFIAKVNVGNASGILEFNALNNLLEFNSATIVTNGSSECDMQTGNVYSYDNNSNNQKVLKKYNPATNEDLTIGTFNFPADAQFYPDSSCFDSNLGIYYFVMSDSGGLKLVSVPVNSNEFSYTETLITGLPILGNIGLEFSNDSDTIFATFTTITTDVNNGQGYLFHVGKISSQGGLESLMEIPEVISYQFYNRTFDQLSNSMIFIGNDETGTRLFVYDTDTNQYTAKLLPQGYLYEIESDNYDYAVERYGSLSTTDINLNQLVIVNQNLQTMQFSNQLLGKNFELFSVTGAKVVSGKVPANLSFDYSRFPSGVYIIKLDDGGRQISGKLKL</sequence>
<evidence type="ECO:0000313" key="3">
    <source>
        <dbReference type="EMBL" id="AWA29053.1"/>
    </source>
</evidence>
<feature type="chain" id="PRO_5015428591" description="Secretion system C-terminal sorting domain-containing protein" evidence="2">
    <location>
        <begin position="21"/>
        <end position="402"/>
    </location>
</feature>
<keyword evidence="1 2" id="KW-0732">Signal</keyword>
<evidence type="ECO:0000256" key="2">
    <source>
        <dbReference type="SAM" id="SignalP"/>
    </source>
</evidence>
<proteinExistence type="predicted"/>
<dbReference type="InterPro" id="IPR026444">
    <property type="entry name" value="Secre_tail"/>
</dbReference>
<dbReference type="KEGG" id="fmg:HYN48_02540"/>
<feature type="signal peptide" evidence="2">
    <location>
        <begin position="1"/>
        <end position="20"/>
    </location>
</feature>
<reference evidence="3 4" key="1">
    <citation type="submission" date="2018-04" db="EMBL/GenBank/DDBJ databases">
        <title>Genome sequencing of Flavobacterium sp. HYN0048.</title>
        <authorList>
            <person name="Yi H."/>
            <person name="Baek C."/>
        </authorList>
    </citation>
    <scope>NUCLEOTIDE SEQUENCE [LARGE SCALE GENOMIC DNA]</scope>
    <source>
        <strain evidence="3 4">HYN0048</strain>
    </source>
</reference>
<evidence type="ECO:0008006" key="5">
    <source>
        <dbReference type="Google" id="ProtNLM"/>
    </source>
</evidence>
<evidence type="ECO:0000313" key="4">
    <source>
        <dbReference type="Proteomes" id="UP000244193"/>
    </source>
</evidence>
<gene>
    <name evidence="3" type="ORF">HYN48_02540</name>
</gene>
<keyword evidence="4" id="KW-1185">Reference proteome</keyword>
<accession>A0A2S0RBH1</accession>
<name>A0A2S0RBH1_9FLAO</name>
<dbReference type="SUPFAM" id="SSF82171">
    <property type="entry name" value="DPP6 N-terminal domain-like"/>
    <property type="match status" value="1"/>
</dbReference>
<dbReference type="NCBIfam" id="TIGR04183">
    <property type="entry name" value="Por_Secre_tail"/>
    <property type="match status" value="1"/>
</dbReference>
<protein>
    <recommendedName>
        <fullName evidence="5">Secretion system C-terminal sorting domain-containing protein</fullName>
    </recommendedName>
</protein>
<dbReference type="AlphaFoldDB" id="A0A2S0RBH1"/>
<dbReference type="Proteomes" id="UP000244193">
    <property type="component" value="Chromosome"/>
</dbReference>